<gene>
    <name evidence="3" type="ORF">CD943_10940</name>
</gene>
<dbReference type="InterPro" id="IPR028098">
    <property type="entry name" value="Glyco_trans_4-like_N"/>
</dbReference>
<sequence>MKILSLGTYPIAAPVHGGQRRVSNLGRYYRTNRKSVRYASVYMPGAYGGSTVTPDDIAYASPGGMFSEIPFIDDLGSGVFAAQNEAPFNHFKKIVEDFQPDVLQLEQPFMWPVVEKLKRTGSLDDVALVYSSHNHESPLKRSILENAGIAADKVKRAVSAVEAVEREVVDAADLIVAVSQAEATYYQSLSPRAPILTVRNGTDRPGRSRSPHEGNELPAGEYLVFVGSAYPPNVTGFTNLVLGESLYGMPPKKLLAVCGGAADGIFASHEYLPHASSYGDRVHFFSRPADHELHWIQERSKGTILPITSGGGSNLKTAEALCGGKWVIATPLALRSFEDFENEKGVLVARTSKQFRDAMLDVIYGPPLELSQEQLQKRHALYWDNLLEESGLIAAIERAATPLVKKVKA</sequence>
<evidence type="ECO:0000259" key="2">
    <source>
        <dbReference type="Pfam" id="PF13439"/>
    </source>
</evidence>
<dbReference type="RefSeq" id="WP_088411041.1">
    <property type="nucleotide sequence ID" value="NZ_CP021995.1"/>
</dbReference>
<dbReference type="Proteomes" id="UP000197024">
    <property type="component" value="Chromosome"/>
</dbReference>
<evidence type="ECO:0000313" key="3">
    <source>
        <dbReference type="EMBL" id="ASD27355.1"/>
    </source>
</evidence>
<dbReference type="Gene3D" id="3.40.50.2000">
    <property type="entry name" value="Glycogen Phosphorylase B"/>
    <property type="match status" value="2"/>
</dbReference>
<protein>
    <recommendedName>
        <fullName evidence="2">Glycosyltransferase subfamily 4-like N-terminal domain-containing protein</fullName>
    </recommendedName>
</protein>
<dbReference type="Pfam" id="PF13439">
    <property type="entry name" value="Glyco_transf_4"/>
    <property type="match status" value="1"/>
</dbReference>
<feature type="compositionally biased region" description="Basic and acidic residues" evidence="1">
    <location>
        <begin position="201"/>
        <end position="215"/>
    </location>
</feature>
<dbReference type="EMBL" id="CP021995">
    <property type="protein sequence ID" value="ASD27355.1"/>
    <property type="molecule type" value="Genomic_DNA"/>
</dbReference>
<dbReference type="SUPFAM" id="SSF53756">
    <property type="entry name" value="UDP-Glycosyltransferase/glycogen phosphorylase"/>
    <property type="match status" value="1"/>
</dbReference>
<accession>A0A1Z3LZ44</accession>
<feature type="domain" description="Glycosyltransferase subfamily 4-like N-terminal" evidence="2">
    <location>
        <begin position="88"/>
        <end position="203"/>
    </location>
</feature>
<name>A0A1Z3LZ44_BREDI</name>
<reference evidence="3 4" key="2">
    <citation type="submission" date="2017-06" db="EMBL/GenBank/DDBJ databases">
        <authorList>
            <person name="Kim H.J."/>
            <person name="Triplett B.A."/>
        </authorList>
    </citation>
    <scope>NUCLEOTIDE SEQUENCE [LARGE SCALE GENOMIC DNA]</scope>
    <source>
        <strain evidence="3 4">BZC3</strain>
    </source>
</reference>
<evidence type="ECO:0000313" key="4">
    <source>
        <dbReference type="Proteomes" id="UP000197024"/>
    </source>
</evidence>
<dbReference type="GO" id="GO:0016757">
    <property type="term" value="F:glycosyltransferase activity"/>
    <property type="evidence" value="ECO:0007669"/>
    <property type="project" value="UniProtKB-ARBA"/>
</dbReference>
<dbReference type="AlphaFoldDB" id="A0A1Z3LZ44"/>
<evidence type="ECO:0000256" key="1">
    <source>
        <dbReference type="SAM" id="MobiDB-lite"/>
    </source>
</evidence>
<reference evidence="3 4" key="1">
    <citation type="submission" date="2017-06" db="EMBL/GenBank/DDBJ databases">
        <title>Biodegradation of gentamicin by bacterial consortia AMQD4 in synthetic medium and raw gentamicin sewage.</title>
        <authorList>
            <person name="Chang H."/>
            <person name="Feng Y."/>
            <person name="Li Z."/>
            <person name="Xue J."/>
            <person name="Cheng D."/>
        </authorList>
    </citation>
    <scope>NUCLEOTIDE SEQUENCE [LARGE SCALE GENOMIC DNA]</scope>
    <source>
        <strain evidence="3 4">BZC3</strain>
    </source>
</reference>
<organism evidence="3 4">
    <name type="scientific">Brevundimonas diminuta</name>
    <name type="common">Pseudomonas diminuta</name>
    <dbReference type="NCBI Taxonomy" id="293"/>
    <lineage>
        <taxon>Bacteria</taxon>
        <taxon>Pseudomonadati</taxon>
        <taxon>Pseudomonadota</taxon>
        <taxon>Alphaproteobacteria</taxon>
        <taxon>Caulobacterales</taxon>
        <taxon>Caulobacteraceae</taxon>
        <taxon>Brevundimonas</taxon>
    </lineage>
</organism>
<feature type="region of interest" description="Disordered" evidence="1">
    <location>
        <begin position="196"/>
        <end position="215"/>
    </location>
</feature>
<proteinExistence type="predicted"/>